<reference evidence="1 2" key="1">
    <citation type="journal article" date="2016" name="Nat. Commun.">
        <title>Thousands of microbial genomes shed light on interconnected biogeochemical processes in an aquifer system.</title>
        <authorList>
            <person name="Anantharaman K."/>
            <person name="Brown C.T."/>
            <person name="Hug L.A."/>
            <person name="Sharon I."/>
            <person name="Castelle C.J."/>
            <person name="Probst A.J."/>
            <person name="Thomas B.C."/>
            <person name="Singh A."/>
            <person name="Wilkins M.J."/>
            <person name="Karaoz U."/>
            <person name="Brodie E.L."/>
            <person name="Williams K.H."/>
            <person name="Hubbard S.S."/>
            <person name="Banfield J.F."/>
        </authorList>
    </citation>
    <scope>NUCLEOTIDE SEQUENCE [LARGE SCALE GENOMIC DNA]</scope>
</reference>
<evidence type="ECO:0000313" key="2">
    <source>
        <dbReference type="Proteomes" id="UP000177372"/>
    </source>
</evidence>
<proteinExistence type="predicted"/>
<dbReference type="STRING" id="1798512.A3A39_02305"/>
<evidence type="ECO:0000313" key="1">
    <source>
        <dbReference type="EMBL" id="OGG79634.1"/>
    </source>
</evidence>
<accession>A0A1F6F188</accession>
<comment type="caution">
    <text evidence="1">The sequence shown here is derived from an EMBL/GenBank/DDBJ whole genome shotgun (WGS) entry which is preliminary data.</text>
</comment>
<organism evidence="1 2">
    <name type="scientific">Candidatus Kaiserbacteria bacterium RIFCSPLOWO2_01_FULL_54_13</name>
    <dbReference type="NCBI Taxonomy" id="1798512"/>
    <lineage>
        <taxon>Bacteria</taxon>
        <taxon>Candidatus Kaiseribacteriota</taxon>
    </lineage>
</organism>
<gene>
    <name evidence="1" type="ORF">A3A39_02305</name>
</gene>
<dbReference type="EMBL" id="MFLZ01000022">
    <property type="protein sequence ID" value="OGG79634.1"/>
    <property type="molecule type" value="Genomic_DNA"/>
</dbReference>
<name>A0A1F6F188_9BACT</name>
<dbReference type="AlphaFoldDB" id="A0A1F6F188"/>
<sequence length="401" mass="43941">MVSRERLFQLATLVVIGAALLALTTATPEYPEARLVGRGVQDFAELSERFVALSENKGAVYAFEVLRRAKLPLNTDLHLLGHAVGDELYKQKGLGGITYCTQDFRNACSHAIVIGALNEFGPDDPSIVGILRNACMRAPGGVGAYTMCFHGLGHGVFAYFGYSLLETVDFCKKTGTRERNEREYIECIGGAVMELMGGGGHDREKWLAAREQYLPADKPLAPCMSGVIPDEAKEICLTYITPRLWELSGIDLGTPDAMLFPAAFDFCDVIPREQTSLREACFGGFGKDFVAIAGHRDIRHVDRFTDEEYVRAIEWCALARSPEGREACVAEAVASVFWGGENDPEASFRFCALVSDKLSRSACYERLSAAIGSYIHDEGTRNALCERLPEEYQGACASKDA</sequence>
<dbReference type="Proteomes" id="UP000177372">
    <property type="component" value="Unassembled WGS sequence"/>
</dbReference>
<protein>
    <submittedName>
        <fullName evidence="1">Uncharacterized protein</fullName>
    </submittedName>
</protein>